<dbReference type="AlphaFoldDB" id="A0A9W6GM74"/>
<evidence type="ECO:0000313" key="4">
    <source>
        <dbReference type="Proteomes" id="UP001144471"/>
    </source>
</evidence>
<dbReference type="EMBL" id="BSDY01000008">
    <property type="protein sequence ID" value="GLI56505.1"/>
    <property type="molecule type" value="Genomic_DNA"/>
</dbReference>
<protein>
    <submittedName>
        <fullName evidence="3">Methyltransferase type 11</fullName>
    </submittedName>
</protein>
<proteinExistence type="predicted"/>
<dbReference type="GO" id="GO:0032259">
    <property type="term" value="P:methylation"/>
    <property type="evidence" value="ECO:0007669"/>
    <property type="project" value="UniProtKB-KW"/>
</dbReference>
<dbReference type="InterPro" id="IPR025714">
    <property type="entry name" value="Methyltranfer_dom"/>
</dbReference>
<sequence>MENIFKVHRDMPRQGPGDNESTRRALDLTGLSGKSLKVLDIGCGPGMQTVELAKSIEGRITALDFHKKYLEELSGSAEREGIGERIETLEGSMFELEKYFKREEFDLIWSEGAIYIMGFERGLKDVKPFLKSGGYLAVTEITWLEDNPPKEIREFWDTNYPQMGTVKSNEDIAIENGYEVIDTFILPENSWWENYYNPLKERCEFFKREEPTNSDLMEFIKETELEMELFKKYSSSYNYVFYVMKKSN</sequence>
<evidence type="ECO:0000259" key="2">
    <source>
        <dbReference type="Pfam" id="PF13847"/>
    </source>
</evidence>
<dbReference type="Pfam" id="PF13847">
    <property type="entry name" value="Methyltransf_31"/>
    <property type="match status" value="1"/>
</dbReference>
<feature type="domain" description="Methyltransferase" evidence="2">
    <location>
        <begin position="34"/>
        <end position="199"/>
    </location>
</feature>
<dbReference type="CDD" id="cd02440">
    <property type="entry name" value="AdoMet_MTases"/>
    <property type="match status" value="1"/>
</dbReference>
<keyword evidence="4" id="KW-1185">Reference proteome</keyword>
<evidence type="ECO:0000313" key="3">
    <source>
        <dbReference type="EMBL" id="GLI56505.1"/>
    </source>
</evidence>
<keyword evidence="3" id="KW-0808">Transferase</keyword>
<dbReference type="GO" id="GO:0008168">
    <property type="term" value="F:methyltransferase activity"/>
    <property type="evidence" value="ECO:0007669"/>
    <property type="project" value="UniProtKB-KW"/>
</dbReference>
<accession>A0A9W6GM74</accession>
<dbReference type="SUPFAM" id="SSF53335">
    <property type="entry name" value="S-adenosyl-L-methionine-dependent methyltransferases"/>
    <property type="match status" value="1"/>
</dbReference>
<feature type="compositionally biased region" description="Basic and acidic residues" evidence="1">
    <location>
        <begin position="1"/>
        <end position="12"/>
    </location>
</feature>
<dbReference type="Gene3D" id="3.40.50.150">
    <property type="entry name" value="Vaccinia Virus protein VP39"/>
    <property type="match status" value="1"/>
</dbReference>
<name>A0A9W6GM74_9FUSO</name>
<dbReference type="InterPro" id="IPR029063">
    <property type="entry name" value="SAM-dependent_MTases_sf"/>
</dbReference>
<dbReference type="RefSeq" id="WP_281835690.1">
    <property type="nucleotide sequence ID" value="NZ_BSDY01000008.1"/>
</dbReference>
<reference evidence="3" key="1">
    <citation type="submission" date="2022-12" db="EMBL/GenBank/DDBJ databases">
        <title>Reference genome sequencing for broad-spectrum identification of bacterial and archaeal isolates by mass spectrometry.</title>
        <authorList>
            <person name="Sekiguchi Y."/>
            <person name="Tourlousse D.M."/>
        </authorList>
    </citation>
    <scope>NUCLEOTIDE SEQUENCE</scope>
    <source>
        <strain evidence="3">10succ1</strain>
    </source>
</reference>
<keyword evidence="3" id="KW-0489">Methyltransferase</keyword>
<evidence type="ECO:0000256" key="1">
    <source>
        <dbReference type="SAM" id="MobiDB-lite"/>
    </source>
</evidence>
<gene>
    <name evidence="3" type="ORF">PM10SUCC1_20190</name>
</gene>
<feature type="region of interest" description="Disordered" evidence="1">
    <location>
        <begin position="1"/>
        <end position="23"/>
    </location>
</feature>
<dbReference type="Proteomes" id="UP001144471">
    <property type="component" value="Unassembled WGS sequence"/>
</dbReference>
<organism evidence="3 4">
    <name type="scientific">Propionigenium maris DSM 9537</name>
    <dbReference type="NCBI Taxonomy" id="1123000"/>
    <lineage>
        <taxon>Bacteria</taxon>
        <taxon>Fusobacteriati</taxon>
        <taxon>Fusobacteriota</taxon>
        <taxon>Fusobacteriia</taxon>
        <taxon>Fusobacteriales</taxon>
        <taxon>Fusobacteriaceae</taxon>
        <taxon>Propionigenium</taxon>
    </lineage>
</organism>
<comment type="caution">
    <text evidence="3">The sequence shown here is derived from an EMBL/GenBank/DDBJ whole genome shotgun (WGS) entry which is preliminary data.</text>
</comment>